<accession>A0A2G8JK50</accession>
<dbReference type="STRING" id="307972.A0A2G8JK50"/>
<sequence>MAAIVQREIDLKIDRVLYWTESTAVLRYISNDKARYHTIVANRIQVIREVSTPSRWHHVATKMNPADLPSRCVKTTSIFNNSIWFGGPHFLRKKESEWPKQIIARSMEEGDPEVKVSCASLRCEEPTVTDVLVTRISNWLTLRRVMAWVCLATKKFLKLIGRSTGEFEGIQRLTPKLLDESEAIIVKDVQRKVYSEEIEALSNGNVVARGSPLFKYSPMLTAKGVIRIGVDLLKLTCPMEQSTQWFYRKRRKSRF</sequence>
<organism evidence="1 2">
    <name type="scientific">Stichopus japonicus</name>
    <name type="common">Sea cucumber</name>
    <dbReference type="NCBI Taxonomy" id="307972"/>
    <lineage>
        <taxon>Eukaryota</taxon>
        <taxon>Metazoa</taxon>
        <taxon>Echinodermata</taxon>
        <taxon>Eleutherozoa</taxon>
        <taxon>Echinozoa</taxon>
        <taxon>Holothuroidea</taxon>
        <taxon>Aspidochirotacea</taxon>
        <taxon>Aspidochirotida</taxon>
        <taxon>Stichopodidae</taxon>
        <taxon>Apostichopus</taxon>
    </lineage>
</organism>
<evidence type="ECO:0000313" key="1">
    <source>
        <dbReference type="EMBL" id="PIK36136.1"/>
    </source>
</evidence>
<gene>
    <name evidence="1" type="ORF">BSL78_27032</name>
</gene>
<comment type="caution">
    <text evidence="1">The sequence shown here is derived from an EMBL/GenBank/DDBJ whole genome shotgun (WGS) entry which is preliminary data.</text>
</comment>
<dbReference type="PANTHER" id="PTHR47331:SF1">
    <property type="entry name" value="GAG-LIKE PROTEIN"/>
    <property type="match status" value="1"/>
</dbReference>
<dbReference type="Proteomes" id="UP000230750">
    <property type="component" value="Unassembled WGS sequence"/>
</dbReference>
<dbReference type="AlphaFoldDB" id="A0A2G8JK50"/>
<proteinExistence type="predicted"/>
<dbReference type="OrthoDB" id="5983986at2759"/>
<protein>
    <submittedName>
        <fullName evidence="1">Uncharacterized protein</fullName>
    </submittedName>
</protein>
<evidence type="ECO:0000313" key="2">
    <source>
        <dbReference type="Proteomes" id="UP000230750"/>
    </source>
</evidence>
<dbReference type="PANTHER" id="PTHR47331">
    <property type="entry name" value="PHD-TYPE DOMAIN-CONTAINING PROTEIN"/>
    <property type="match status" value="1"/>
</dbReference>
<dbReference type="EMBL" id="MRZV01001734">
    <property type="protein sequence ID" value="PIK36136.1"/>
    <property type="molecule type" value="Genomic_DNA"/>
</dbReference>
<reference evidence="1 2" key="1">
    <citation type="journal article" date="2017" name="PLoS Biol.">
        <title>The sea cucumber genome provides insights into morphological evolution and visceral regeneration.</title>
        <authorList>
            <person name="Zhang X."/>
            <person name="Sun L."/>
            <person name="Yuan J."/>
            <person name="Sun Y."/>
            <person name="Gao Y."/>
            <person name="Zhang L."/>
            <person name="Li S."/>
            <person name="Dai H."/>
            <person name="Hamel J.F."/>
            <person name="Liu C."/>
            <person name="Yu Y."/>
            <person name="Liu S."/>
            <person name="Lin W."/>
            <person name="Guo K."/>
            <person name="Jin S."/>
            <person name="Xu P."/>
            <person name="Storey K.B."/>
            <person name="Huan P."/>
            <person name="Zhang T."/>
            <person name="Zhou Y."/>
            <person name="Zhang J."/>
            <person name="Lin C."/>
            <person name="Li X."/>
            <person name="Xing L."/>
            <person name="Huo D."/>
            <person name="Sun M."/>
            <person name="Wang L."/>
            <person name="Mercier A."/>
            <person name="Li F."/>
            <person name="Yang H."/>
            <person name="Xiang J."/>
        </authorList>
    </citation>
    <scope>NUCLEOTIDE SEQUENCE [LARGE SCALE GENOMIC DNA]</scope>
    <source>
        <strain evidence="1">Shaxun</strain>
        <tissue evidence="1">Muscle</tissue>
    </source>
</reference>
<name>A0A2G8JK50_STIJA</name>
<keyword evidence="2" id="KW-1185">Reference proteome</keyword>